<feature type="domain" description="DUF6533" evidence="2">
    <location>
        <begin position="31"/>
        <end position="95"/>
    </location>
</feature>
<feature type="transmembrane region" description="Helical" evidence="1">
    <location>
        <begin position="84"/>
        <end position="100"/>
    </location>
</feature>
<keyword evidence="1" id="KW-0812">Transmembrane</keyword>
<feature type="transmembrane region" description="Helical" evidence="1">
    <location>
        <begin position="215"/>
        <end position="241"/>
    </location>
</feature>
<name>A0A4R0R6R1_9APHY</name>
<dbReference type="EMBL" id="RWJN01000398">
    <property type="protein sequence ID" value="TCD62136.1"/>
    <property type="molecule type" value="Genomic_DNA"/>
</dbReference>
<organism evidence="3 4">
    <name type="scientific">Steccherinum ochraceum</name>
    <dbReference type="NCBI Taxonomy" id="92696"/>
    <lineage>
        <taxon>Eukaryota</taxon>
        <taxon>Fungi</taxon>
        <taxon>Dikarya</taxon>
        <taxon>Basidiomycota</taxon>
        <taxon>Agaricomycotina</taxon>
        <taxon>Agaricomycetes</taxon>
        <taxon>Polyporales</taxon>
        <taxon>Steccherinaceae</taxon>
        <taxon>Steccherinum</taxon>
    </lineage>
</organism>
<feature type="transmembrane region" description="Helical" evidence="1">
    <location>
        <begin position="120"/>
        <end position="139"/>
    </location>
</feature>
<comment type="caution">
    <text evidence="3">The sequence shown here is derived from an EMBL/GenBank/DDBJ whole genome shotgun (WGS) entry which is preliminary data.</text>
</comment>
<feature type="transmembrane region" description="Helical" evidence="1">
    <location>
        <begin position="247"/>
        <end position="269"/>
    </location>
</feature>
<evidence type="ECO:0000256" key="1">
    <source>
        <dbReference type="SAM" id="Phobius"/>
    </source>
</evidence>
<keyword evidence="4" id="KW-1185">Reference proteome</keyword>
<evidence type="ECO:0000259" key="2">
    <source>
        <dbReference type="Pfam" id="PF20151"/>
    </source>
</evidence>
<keyword evidence="1" id="KW-0472">Membrane</keyword>
<keyword evidence="1" id="KW-1133">Transmembrane helix</keyword>
<sequence length="342" mass="38030">MSDSGNIDPAQAAELLHTLTVGLTQAQVVSYTTIAAAAWICYDVVLKFGTEVELIWKCGFMIVDLPPRSTDEILRRSKWSSVKVLYLLCRYYGPIFLIVSTGGETSWFKQSPKFPIHARIVLLVVEFALELWVSLSIYIDIVKNAEQPLPYVRGCLSGDTLSDLIAGFFFTATVAHAYKTVSALSTNGPEMMRSSSHVSVTVIKGSTGKVSPYKLLVTIVTDGASHYLSITSILLVATLTVRFAPGAYVSISIPWLCAVYSFAGTRLILNLRKAVLKHNTMATWQETVAMETVPPRTSLGGIHIHVESIVHDGWLERHPYNPDRNIMFDSVFDRRPTRVTWW</sequence>
<accession>A0A4R0R6R1</accession>
<evidence type="ECO:0000313" key="4">
    <source>
        <dbReference type="Proteomes" id="UP000292702"/>
    </source>
</evidence>
<dbReference type="Pfam" id="PF20151">
    <property type="entry name" value="DUF6533"/>
    <property type="match status" value="1"/>
</dbReference>
<dbReference type="InterPro" id="IPR045340">
    <property type="entry name" value="DUF6533"/>
</dbReference>
<evidence type="ECO:0000313" key="3">
    <source>
        <dbReference type="EMBL" id="TCD62136.1"/>
    </source>
</evidence>
<dbReference type="Proteomes" id="UP000292702">
    <property type="component" value="Unassembled WGS sequence"/>
</dbReference>
<gene>
    <name evidence="3" type="ORF">EIP91_007288</name>
</gene>
<reference evidence="3 4" key="1">
    <citation type="submission" date="2018-11" db="EMBL/GenBank/DDBJ databases">
        <title>Genome assembly of Steccherinum ochraceum LE-BIN_3174, the white-rot fungus of the Steccherinaceae family (The Residual Polyporoid clade, Polyporales, Basidiomycota).</title>
        <authorList>
            <person name="Fedorova T.V."/>
            <person name="Glazunova O.A."/>
            <person name="Landesman E.O."/>
            <person name="Moiseenko K.V."/>
            <person name="Psurtseva N.V."/>
            <person name="Savinova O.S."/>
            <person name="Shakhova N.V."/>
            <person name="Tyazhelova T.V."/>
            <person name="Vasina D.V."/>
        </authorList>
    </citation>
    <scope>NUCLEOTIDE SEQUENCE [LARGE SCALE GENOMIC DNA]</scope>
    <source>
        <strain evidence="3 4">LE-BIN_3174</strain>
    </source>
</reference>
<dbReference type="AlphaFoldDB" id="A0A4R0R6R1"/>
<proteinExistence type="predicted"/>
<dbReference type="OrthoDB" id="3353364at2759"/>
<protein>
    <recommendedName>
        <fullName evidence="2">DUF6533 domain-containing protein</fullName>
    </recommendedName>
</protein>